<dbReference type="AlphaFoldDB" id="R4MJ14"/>
<dbReference type="EMBL" id="CP005386">
    <property type="protein sequence ID" value="AGL27916.1"/>
    <property type="molecule type" value="Genomic_DNA"/>
</dbReference>
<accession>R4MJ14</accession>
<reference evidence="1 2" key="1">
    <citation type="journal article" date="2013" name="Genome Announc.">
        <title>Whole-Genome Sequences of Four Clinical Isolates of Mycobacterium tuberculosis from Tamil Nadu, South India.</title>
        <authorList>
            <person name="Narayanan S."/>
            <person name="Deshpande U."/>
        </authorList>
    </citation>
    <scope>NUCLEOTIDE SEQUENCE [LARGE SCALE GENOMIC DNA]</scope>
    <source>
        <strain evidence="1 2">CAS/NITR204</strain>
    </source>
</reference>
<evidence type="ECO:0000313" key="1">
    <source>
        <dbReference type="EMBL" id="AGL27916.1"/>
    </source>
</evidence>
<dbReference type="HOGENOM" id="CLU_1459816_0_0_11"/>
<dbReference type="Proteomes" id="UP000013548">
    <property type="component" value="Chromosome"/>
</dbReference>
<sequence length="185" mass="19542">MGPFVLGENVDTPLVALRFRPRRGDEGVDYRQCLGHRVHAAADADQLGVVVLASQRRGLTIQASAQLARDLVGGDLLPVARSAQHDAQAARIGDSARRCGNAECRVVVVGVVAQRAAVDRLVAGLLQVLDDPLLELISGVVGPQVDAHARHCARHTAGRRRGRPPIVNSATRTRACSGAEFTIGG</sequence>
<proteinExistence type="predicted"/>
<gene>
    <name evidence="1" type="ORF">J113_17125</name>
</gene>
<dbReference type="BioCyc" id="MTUB1310114:G13A2-2488-MONOMER"/>
<protein>
    <submittedName>
        <fullName evidence="1">Uncharacterized protein</fullName>
    </submittedName>
</protein>
<organism evidence="1 2">
    <name type="scientific">Mycobacterium tuberculosis CAS/NITR204</name>
    <dbReference type="NCBI Taxonomy" id="1310114"/>
    <lineage>
        <taxon>Bacteria</taxon>
        <taxon>Bacillati</taxon>
        <taxon>Actinomycetota</taxon>
        <taxon>Actinomycetes</taxon>
        <taxon>Mycobacteriales</taxon>
        <taxon>Mycobacteriaceae</taxon>
        <taxon>Mycobacterium</taxon>
        <taxon>Mycobacterium tuberculosis complex</taxon>
    </lineage>
</organism>
<evidence type="ECO:0000313" key="2">
    <source>
        <dbReference type="Proteomes" id="UP000013548"/>
    </source>
</evidence>
<dbReference type="KEGG" id="mtuc:J113_17125"/>
<name>R4MJ14_MYCTX</name>